<sequence>MGRAYRPSGVRVRVPASSANLGPGFDALGLALGLYDDVELSIVSDGLLVEVTGEGARDVPTDESHLLVRAARAAFDRLGGQPAGLRLSCTNRIPHGRGLGSSAAAIVAGVVAASVLADPDAGPRGALSDDELLSLATELEGHPDNVAACLLGAGTIAWMEGPKAQAVRFHPAADLVPVAFVPTQPLSTEVARGLLPARVPHADAAANAGRAALLVHALTTDLSVLLAATEDRLHQAYRAAAMPVSAMLVEKLRAADIPAVISGAGATVLALTSGDGPSVEVLAGYAPAGTAVLPLTVDYCGAVARPS</sequence>
<comment type="caution">
    <text evidence="15">The sequence shown here is derived from an EMBL/GenBank/DDBJ whole genome shotgun (WGS) entry which is preliminary data.</text>
</comment>
<dbReference type="PANTHER" id="PTHR20861">
    <property type="entry name" value="HOMOSERINE/4-DIPHOSPHOCYTIDYL-2-C-METHYL-D-ERYTHRITOL KINASE"/>
    <property type="match status" value="1"/>
</dbReference>
<dbReference type="NCBIfam" id="TIGR00191">
    <property type="entry name" value="thrB"/>
    <property type="match status" value="1"/>
</dbReference>
<dbReference type="PIRSF" id="PIRSF000676">
    <property type="entry name" value="Homoser_kin"/>
    <property type="match status" value="1"/>
</dbReference>
<dbReference type="SUPFAM" id="SSF55060">
    <property type="entry name" value="GHMP Kinase, C-terminal domain"/>
    <property type="match status" value="1"/>
</dbReference>
<evidence type="ECO:0000256" key="11">
    <source>
        <dbReference type="ARBA" id="ARBA00049375"/>
    </source>
</evidence>
<dbReference type="SUPFAM" id="SSF54211">
    <property type="entry name" value="Ribosomal protein S5 domain 2-like"/>
    <property type="match status" value="1"/>
</dbReference>
<evidence type="ECO:0000256" key="12">
    <source>
        <dbReference type="ARBA" id="ARBA00049954"/>
    </source>
</evidence>
<dbReference type="InterPro" id="IPR020568">
    <property type="entry name" value="Ribosomal_Su5_D2-typ_SF"/>
</dbReference>
<evidence type="ECO:0000256" key="6">
    <source>
        <dbReference type="ARBA" id="ARBA00022679"/>
    </source>
</evidence>
<evidence type="ECO:0000256" key="10">
    <source>
        <dbReference type="ARBA" id="ARBA00022840"/>
    </source>
</evidence>
<accession>A0ABN2FUZ6</accession>
<evidence type="ECO:0000256" key="1">
    <source>
        <dbReference type="ARBA" id="ARBA00005015"/>
    </source>
</evidence>
<evidence type="ECO:0000256" key="4">
    <source>
        <dbReference type="ARBA" id="ARBA00017858"/>
    </source>
</evidence>
<keyword evidence="7 13" id="KW-0791">Threonine biosynthesis</keyword>
<evidence type="ECO:0000256" key="2">
    <source>
        <dbReference type="ARBA" id="ARBA00007370"/>
    </source>
</evidence>
<keyword evidence="6 13" id="KW-0808">Transferase</keyword>
<evidence type="ECO:0000256" key="8">
    <source>
        <dbReference type="ARBA" id="ARBA00022741"/>
    </source>
</evidence>
<evidence type="ECO:0000259" key="14">
    <source>
        <dbReference type="Pfam" id="PF00288"/>
    </source>
</evidence>
<evidence type="ECO:0000256" key="3">
    <source>
        <dbReference type="ARBA" id="ARBA00012078"/>
    </source>
</evidence>
<evidence type="ECO:0000313" key="16">
    <source>
        <dbReference type="Proteomes" id="UP001500618"/>
    </source>
</evidence>
<comment type="catalytic activity">
    <reaction evidence="11 13">
        <text>L-homoserine + ATP = O-phospho-L-homoserine + ADP + H(+)</text>
        <dbReference type="Rhea" id="RHEA:13985"/>
        <dbReference type="ChEBI" id="CHEBI:15378"/>
        <dbReference type="ChEBI" id="CHEBI:30616"/>
        <dbReference type="ChEBI" id="CHEBI:57476"/>
        <dbReference type="ChEBI" id="CHEBI:57590"/>
        <dbReference type="ChEBI" id="CHEBI:456216"/>
        <dbReference type="EC" id="2.7.1.39"/>
    </reaction>
</comment>
<dbReference type="GO" id="GO:0016301">
    <property type="term" value="F:kinase activity"/>
    <property type="evidence" value="ECO:0007669"/>
    <property type="project" value="UniProtKB-KW"/>
</dbReference>
<evidence type="ECO:0000313" key="15">
    <source>
        <dbReference type="EMBL" id="GAA1660140.1"/>
    </source>
</evidence>
<keyword evidence="10 13" id="KW-0067">ATP-binding</keyword>
<keyword evidence="16" id="KW-1185">Reference proteome</keyword>
<dbReference type="PRINTS" id="PR00958">
    <property type="entry name" value="HOMSERKINASE"/>
</dbReference>
<comment type="similarity">
    <text evidence="2 13">Belongs to the GHMP kinase family. Homoserine kinase subfamily.</text>
</comment>
<evidence type="ECO:0000256" key="7">
    <source>
        <dbReference type="ARBA" id="ARBA00022697"/>
    </source>
</evidence>
<dbReference type="EC" id="2.7.1.39" evidence="3 13"/>
<protein>
    <recommendedName>
        <fullName evidence="4 13">Homoserine kinase</fullName>
        <shortName evidence="13">HK</shortName>
        <shortName evidence="13">HSK</shortName>
        <ecNumber evidence="3 13">2.7.1.39</ecNumber>
    </recommendedName>
</protein>
<comment type="subcellular location">
    <subcellularLocation>
        <location evidence="13">Cytoplasm</location>
    </subcellularLocation>
</comment>
<dbReference type="EMBL" id="BAAANY010000002">
    <property type="protein sequence ID" value="GAA1660140.1"/>
    <property type="molecule type" value="Genomic_DNA"/>
</dbReference>
<evidence type="ECO:0000256" key="13">
    <source>
        <dbReference type="HAMAP-Rule" id="MF_00384"/>
    </source>
</evidence>
<dbReference type="InterPro" id="IPR014721">
    <property type="entry name" value="Ribsml_uS5_D2-typ_fold_subgr"/>
</dbReference>
<keyword evidence="8 13" id="KW-0547">Nucleotide-binding</keyword>
<dbReference type="HAMAP" id="MF_00384">
    <property type="entry name" value="Homoser_kinase"/>
    <property type="match status" value="1"/>
</dbReference>
<feature type="domain" description="GHMP kinase N-terminal" evidence="14">
    <location>
        <begin position="66"/>
        <end position="152"/>
    </location>
</feature>
<keyword evidence="13" id="KW-0963">Cytoplasm</keyword>
<keyword evidence="5 13" id="KW-0028">Amino-acid biosynthesis</keyword>
<name>A0ABN2FUZ6_9ACTN</name>
<proteinExistence type="inferred from homology"/>
<keyword evidence="9 13" id="KW-0418">Kinase</keyword>
<dbReference type="Gene3D" id="3.30.230.10">
    <property type="match status" value="1"/>
</dbReference>
<evidence type="ECO:0000256" key="5">
    <source>
        <dbReference type="ARBA" id="ARBA00022605"/>
    </source>
</evidence>
<dbReference type="RefSeq" id="WP_344307030.1">
    <property type="nucleotide sequence ID" value="NZ_BAAANY010000002.1"/>
</dbReference>
<gene>
    <name evidence="13 15" type="primary">thrB</name>
    <name evidence="15" type="ORF">GCM10009765_06930</name>
</gene>
<organism evidence="15 16">
    <name type="scientific">Fodinicola feengrottensis</name>
    <dbReference type="NCBI Taxonomy" id="435914"/>
    <lineage>
        <taxon>Bacteria</taxon>
        <taxon>Bacillati</taxon>
        <taxon>Actinomycetota</taxon>
        <taxon>Actinomycetes</taxon>
        <taxon>Mycobacteriales</taxon>
        <taxon>Fodinicola</taxon>
    </lineage>
</organism>
<dbReference type="InterPro" id="IPR006204">
    <property type="entry name" value="GHMP_kinase_N_dom"/>
</dbReference>
<dbReference type="InterPro" id="IPR006203">
    <property type="entry name" value="GHMP_knse_ATP-bd_CS"/>
</dbReference>
<comment type="function">
    <text evidence="12 13">Catalyzes the ATP-dependent phosphorylation of L-homoserine to L-homoserine phosphate.</text>
</comment>
<dbReference type="PANTHER" id="PTHR20861:SF1">
    <property type="entry name" value="HOMOSERINE KINASE"/>
    <property type="match status" value="1"/>
</dbReference>
<dbReference type="Gene3D" id="3.30.70.890">
    <property type="entry name" value="GHMP kinase, C-terminal domain"/>
    <property type="match status" value="1"/>
</dbReference>
<comment type="pathway">
    <text evidence="1 13">Amino-acid biosynthesis; L-threonine biosynthesis; L-threonine from L-aspartate: step 4/5.</text>
</comment>
<dbReference type="InterPro" id="IPR000870">
    <property type="entry name" value="Homoserine_kinase"/>
</dbReference>
<reference evidence="15 16" key="1">
    <citation type="journal article" date="2019" name="Int. J. Syst. Evol. Microbiol.">
        <title>The Global Catalogue of Microorganisms (GCM) 10K type strain sequencing project: providing services to taxonomists for standard genome sequencing and annotation.</title>
        <authorList>
            <consortium name="The Broad Institute Genomics Platform"/>
            <consortium name="The Broad Institute Genome Sequencing Center for Infectious Disease"/>
            <person name="Wu L."/>
            <person name="Ma J."/>
        </authorList>
    </citation>
    <scope>NUCLEOTIDE SEQUENCE [LARGE SCALE GENOMIC DNA]</scope>
    <source>
        <strain evidence="15 16">JCM 14718</strain>
    </source>
</reference>
<dbReference type="Pfam" id="PF00288">
    <property type="entry name" value="GHMP_kinases_N"/>
    <property type="match status" value="1"/>
</dbReference>
<dbReference type="PROSITE" id="PS00627">
    <property type="entry name" value="GHMP_KINASES_ATP"/>
    <property type="match status" value="1"/>
</dbReference>
<dbReference type="Proteomes" id="UP001500618">
    <property type="component" value="Unassembled WGS sequence"/>
</dbReference>
<dbReference type="InterPro" id="IPR036554">
    <property type="entry name" value="GHMP_kinase_C_sf"/>
</dbReference>
<evidence type="ECO:0000256" key="9">
    <source>
        <dbReference type="ARBA" id="ARBA00022777"/>
    </source>
</evidence>
<feature type="binding site" evidence="13">
    <location>
        <begin position="94"/>
        <end position="104"/>
    </location>
    <ligand>
        <name>ATP</name>
        <dbReference type="ChEBI" id="CHEBI:30616"/>
    </ligand>
</feature>